<proteinExistence type="inferred from homology"/>
<dbReference type="PANTHER" id="PTHR43758:SF2">
    <property type="entry name" value="OXIDIZED PURINE NUCLEOSIDE TRIPHOSPHATE HYDROLASE"/>
    <property type="match status" value="1"/>
</dbReference>
<evidence type="ECO:0000256" key="5">
    <source>
        <dbReference type="ARBA" id="ARBA00022842"/>
    </source>
</evidence>
<dbReference type="EMBL" id="CP013652">
    <property type="protein sequence ID" value="ALS24247.1"/>
    <property type="molecule type" value="Genomic_DNA"/>
</dbReference>
<dbReference type="KEGG" id="pnp:IJ22_39350"/>
<gene>
    <name evidence="6" type="ORF">IJ22_39350</name>
</gene>
<dbReference type="GO" id="GO:0005737">
    <property type="term" value="C:cytoplasm"/>
    <property type="evidence" value="ECO:0007669"/>
    <property type="project" value="TreeGrafter"/>
</dbReference>
<dbReference type="GO" id="GO:0046872">
    <property type="term" value="F:metal ion binding"/>
    <property type="evidence" value="ECO:0007669"/>
    <property type="project" value="UniProtKB-KW"/>
</dbReference>
<dbReference type="RefSeq" id="WP_235594172.1">
    <property type="nucleotide sequence ID" value="NZ_BJCS01000012.1"/>
</dbReference>
<dbReference type="SUPFAM" id="SSF55811">
    <property type="entry name" value="Nudix"/>
    <property type="match status" value="1"/>
</dbReference>
<evidence type="ECO:0000313" key="7">
    <source>
        <dbReference type="Proteomes" id="UP000061660"/>
    </source>
</evidence>
<keyword evidence="7" id="KW-1185">Reference proteome</keyword>
<sequence length="173" mass="19305">MNEAMGEVKRMLKYNIAFICKGDRILMLNRSKAPLLGLWNGVGGKLEPGETPYASVVREIREETGLRLAEEALRFSGIVTWEVDGREAGGMYVFIGEAPPEALAEAPVETEDGILAWKALEWVIHPDNHGVAGHVKHFLPPMLESRDCAEYRCTFQEGKLLNCEVRPLEEVVL</sequence>
<keyword evidence="5" id="KW-0460">Magnesium</keyword>
<evidence type="ECO:0000256" key="4">
    <source>
        <dbReference type="ARBA" id="ARBA00022801"/>
    </source>
</evidence>
<reference evidence="6 7" key="2">
    <citation type="journal article" date="2016" name="Genome Announc.">
        <title>Complete Genome Sequences of Two Interactive Moderate Thermophiles, Paenibacillus napthalenovorans 32O-Y and Paenibacillus sp. 32O-W.</title>
        <authorList>
            <person name="Butler R.R.III."/>
            <person name="Wang J."/>
            <person name="Stark B.C."/>
            <person name="Pombert J.F."/>
        </authorList>
    </citation>
    <scope>NUCLEOTIDE SEQUENCE [LARGE SCALE GENOMIC DNA]</scope>
    <source>
        <strain evidence="6 7">32O-Y</strain>
    </source>
</reference>
<comment type="similarity">
    <text evidence="2">Belongs to the Nudix hydrolase family.</text>
</comment>
<dbReference type="PRINTS" id="PR00502">
    <property type="entry name" value="NUDIXFAMILY"/>
</dbReference>
<reference evidence="7" key="1">
    <citation type="submission" date="2015-12" db="EMBL/GenBank/DDBJ databases">
        <title>Complete genome sequences of two moderately thermophilic Paenibacillus species.</title>
        <authorList>
            <person name="Butler R.III."/>
            <person name="Wang J."/>
            <person name="Stark B.C."/>
            <person name="Pombert J.-F."/>
        </authorList>
    </citation>
    <scope>NUCLEOTIDE SEQUENCE [LARGE SCALE GENOMIC DNA]</scope>
    <source>
        <strain evidence="7">32O-Y</strain>
    </source>
</reference>
<dbReference type="AlphaFoldDB" id="A0A0U2VXP1"/>
<evidence type="ECO:0000313" key="6">
    <source>
        <dbReference type="EMBL" id="ALS24247.1"/>
    </source>
</evidence>
<dbReference type="InterPro" id="IPR020476">
    <property type="entry name" value="Nudix_hydrolase"/>
</dbReference>
<dbReference type="Proteomes" id="UP000061660">
    <property type="component" value="Chromosome"/>
</dbReference>
<evidence type="ECO:0000256" key="2">
    <source>
        <dbReference type="ARBA" id="ARBA00005582"/>
    </source>
</evidence>
<organism evidence="6 7">
    <name type="scientific">Paenibacillus naphthalenovorans</name>
    <dbReference type="NCBI Taxonomy" id="162209"/>
    <lineage>
        <taxon>Bacteria</taxon>
        <taxon>Bacillati</taxon>
        <taxon>Bacillota</taxon>
        <taxon>Bacilli</taxon>
        <taxon>Bacillales</taxon>
        <taxon>Paenibacillaceae</taxon>
        <taxon>Paenibacillus</taxon>
    </lineage>
</organism>
<accession>A0A0U2VXP1</accession>
<dbReference type="Gene3D" id="3.90.79.10">
    <property type="entry name" value="Nucleoside Triphosphate Pyrophosphohydrolase"/>
    <property type="match status" value="1"/>
</dbReference>
<dbReference type="InterPro" id="IPR015797">
    <property type="entry name" value="NUDIX_hydrolase-like_dom_sf"/>
</dbReference>
<dbReference type="PATRIC" id="fig|162209.4.peg.4177"/>
<dbReference type="STRING" id="162209.IJ22_39350"/>
<comment type="cofactor">
    <cofactor evidence="1">
        <name>Mg(2+)</name>
        <dbReference type="ChEBI" id="CHEBI:18420"/>
    </cofactor>
</comment>
<keyword evidence="4" id="KW-0378">Hydrolase</keyword>
<dbReference type="GO" id="GO:0016818">
    <property type="term" value="F:hydrolase activity, acting on acid anhydrides, in phosphorus-containing anhydrides"/>
    <property type="evidence" value="ECO:0007669"/>
    <property type="project" value="TreeGrafter"/>
</dbReference>
<dbReference type="InterPro" id="IPR000086">
    <property type="entry name" value="NUDIX_hydrolase_dom"/>
</dbReference>
<protein>
    <submittedName>
        <fullName evidence="6">DNA mismatch repair protein MutT</fullName>
    </submittedName>
</protein>
<dbReference type="Pfam" id="PF00293">
    <property type="entry name" value="NUDIX"/>
    <property type="match status" value="1"/>
</dbReference>
<dbReference type="PROSITE" id="PS51462">
    <property type="entry name" value="NUDIX"/>
    <property type="match status" value="1"/>
</dbReference>
<name>A0A0U2VXP1_9BACL</name>
<keyword evidence="3" id="KW-0479">Metal-binding</keyword>
<evidence type="ECO:0000256" key="3">
    <source>
        <dbReference type="ARBA" id="ARBA00022723"/>
    </source>
</evidence>
<dbReference type="CDD" id="cd18886">
    <property type="entry name" value="NUDIX_MutT_Nudt1"/>
    <property type="match status" value="1"/>
</dbReference>
<evidence type="ECO:0000256" key="1">
    <source>
        <dbReference type="ARBA" id="ARBA00001946"/>
    </source>
</evidence>
<dbReference type="PANTHER" id="PTHR43758">
    <property type="entry name" value="7,8-DIHYDRO-8-OXOGUANINE TRIPHOSPHATASE"/>
    <property type="match status" value="1"/>
</dbReference>